<accession>A0A4Y6PPJ3</accession>
<proteinExistence type="predicted"/>
<feature type="region of interest" description="Disordered" evidence="1">
    <location>
        <begin position="1"/>
        <end position="21"/>
    </location>
</feature>
<dbReference type="EMBL" id="CP041186">
    <property type="protein sequence ID" value="QDG50029.1"/>
    <property type="molecule type" value="Genomic_DNA"/>
</dbReference>
<evidence type="ECO:0000313" key="3">
    <source>
        <dbReference type="Proteomes" id="UP000315995"/>
    </source>
</evidence>
<protein>
    <submittedName>
        <fullName evidence="2">Uncharacterized protein</fullName>
    </submittedName>
</protein>
<gene>
    <name evidence="2" type="ORF">FIV42_04515</name>
</gene>
<reference evidence="2 3" key="1">
    <citation type="submission" date="2019-06" db="EMBL/GenBank/DDBJ databases">
        <title>Persicimonas caeni gen. nov., sp. nov., a predatory bacterium isolated from solar saltern.</title>
        <authorList>
            <person name="Wang S."/>
        </authorList>
    </citation>
    <scope>NUCLEOTIDE SEQUENCE [LARGE SCALE GENOMIC DNA]</scope>
    <source>
        <strain evidence="2 3">YN101</strain>
    </source>
</reference>
<evidence type="ECO:0000256" key="1">
    <source>
        <dbReference type="SAM" id="MobiDB-lite"/>
    </source>
</evidence>
<accession>A0A5B8Y039</accession>
<sequence length="142" mass="16036">MSENSGEMGQGNEANEQTLPGLGPLVGVEELYRHDTEVAREIVLSEEERRVLGLMRAQVARYEWFAKQLSSKGHVEHIAAVLLRAPAGPGLWEEALVALSLCDDETAHNFLEQWQPPADDAELRLFHQICLTRSRRRHARRA</sequence>
<organism evidence="2 3">
    <name type="scientific">Persicimonas caeni</name>
    <dbReference type="NCBI Taxonomy" id="2292766"/>
    <lineage>
        <taxon>Bacteria</taxon>
        <taxon>Deltaproteobacteria</taxon>
        <taxon>Bradymonadales</taxon>
        <taxon>Bradymonadaceae</taxon>
        <taxon>Persicimonas</taxon>
    </lineage>
</organism>
<dbReference type="RefSeq" id="WP_141196525.1">
    <property type="nucleotide sequence ID" value="NZ_CP041186.1"/>
</dbReference>
<feature type="compositionally biased region" description="Polar residues" evidence="1">
    <location>
        <begin position="1"/>
        <end position="18"/>
    </location>
</feature>
<dbReference type="AlphaFoldDB" id="A0A4Y6PPJ3"/>
<dbReference type="Proteomes" id="UP000315995">
    <property type="component" value="Chromosome"/>
</dbReference>
<evidence type="ECO:0000313" key="2">
    <source>
        <dbReference type="EMBL" id="QDG50029.1"/>
    </source>
</evidence>
<name>A0A4Y6PPJ3_PERCE</name>
<keyword evidence="3" id="KW-1185">Reference proteome</keyword>